<dbReference type="AlphaFoldDB" id="A0A914SHF0"/>
<organism evidence="1 2">
    <name type="scientific">Parascaris equorum</name>
    <name type="common">Equine roundworm</name>
    <dbReference type="NCBI Taxonomy" id="6256"/>
    <lineage>
        <taxon>Eukaryota</taxon>
        <taxon>Metazoa</taxon>
        <taxon>Ecdysozoa</taxon>
        <taxon>Nematoda</taxon>
        <taxon>Chromadorea</taxon>
        <taxon>Rhabditida</taxon>
        <taxon>Spirurina</taxon>
        <taxon>Ascaridomorpha</taxon>
        <taxon>Ascaridoidea</taxon>
        <taxon>Ascarididae</taxon>
        <taxon>Parascaris</taxon>
    </lineage>
</organism>
<keyword evidence="1" id="KW-1185">Reference proteome</keyword>
<protein>
    <submittedName>
        <fullName evidence="2">Uncharacterized protein</fullName>
    </submittedName>
</protein>
<name>A0A914SHF0_PAREQ</name>
<accession>A0A914SHF0</accession>
<evidence type="ECO:0000313" key="2">
    <source>
        <dbReference type="WBParaSite" id="PEQ_0001340601-mRNA-1"/>
    </source>
</evidence>
<proteinExistence type="predicted"/>
<sequence length="229" mass="25759">MIKDLEWPQDTLEYKRKKFIEKTERERARNRLRFIGDESSIFNLKKCPQMGASFVDVVPRHVQLWSSLTCLKYLQFHGIGVSGGVLQVRDAISELQESVARSKSVGTFLRAASIAKELVSVPEPELVVQQELAHLDLQSRPVEILDKKEGIHLSASVAVEHQPLLSEDQRSRRLIKPSLIDKERIIANATPTARAMRFSTMLGGVGTAQGRVPASNIINYPWRQEAFGS</sequence>
<dbReference type="WBParaSite" id="PEQ_0001340601-mRNA-1">
    <property type="protein sequence ID" value="PEQ_0001340601-mRNA-1"/>
    <property type="gene ID" value="PEQ_0001340601"/>
</dbReference>
<reference evidence="2" key="1">
    <citation type="submission" date="2022-11" db="UniProtKB">
        <authorList>
            <consortium name="WormBaseParasite"/>
        </authorList>
    </citation>
    <scope>IDENTIFICATION</scope>
</reference>
<evidence type="ECO:0000313" key="1">
    <source>
        <dbReference type="Proteomes" id="UP000887564"/>
    </source>
</evidence>
<dbReference type="Proteomes" id="UP000887564">
    <property type="component" value="Unplaced"/>
</dbReference>